<dbReference type="InterPro" id="IPR002052">
    <property type="entry name" value="DNA_methylase_N6_adenine_CS"/>
</dbReference>
<dbReference type="EMBL" id="CAHJWF010000357">
    <property type="protein sequence ID" value="CAB5506868.1"/>
    <property type="molecule type" value="Genomic_DNA"/>
</dbReference>
<protein>
    <recommendedName>
        <fullName evidence="1">site-specific DNA-methyltransferase (adenine-specific)</fullName>
        <ecNumber evidence="1">2.1.1.72</ecNumber>
    </recommendedName>
</protein>
<gene>
    <name evidence="6" type="ORF">AZO1586I_1701</name>
</gene>
<dbReference type="Gene3D" id="3.40.50.150">
    <property type="entry name" value="Vaccinia Virus protein VP39"/>
    <property type="match status" value="1"/>
</dbReference>
<sequence>MISNQTFDKTKNNATQGDFIYLDPPYYPLIKTASFTTYDKNAFLDKCKFAS</sequence>
<dbReference type="PROSITE" id="PS00092">
    <property type="entry name" value="N6_MTASE"/>
    <property type="match status" value="1"/>
</dbReference>
<proteinExistence type="predicted"/>
<dbReference type="EC" id="2.1.1.72" evidence="1"/>
<dbReference type="Proteomes" id="UP000626656">
    <property type="component" value="Unassembled WGS sequence"/>
</dbReference>
<name>A0ABN7GEE2_9GAMM</name>
<accession>A0ABN7GEE2</accession>
<dbReference type="Pfam" id="PF02086">
    <property type="entry name" value="MethyltransfD12"/>
    <property type="match status" value="1"/>
</dbReference>
<keyword evidence="3" id="KW-0808">Transferase</keyword>
<dbReference type="InterPro" id="IPR012327">
    <property type="entry name" value="MeTrfase_D12"/>
</dbReference>
<evidence type="ECO:0000313" key="7">
    <source>
        <dbReference type="Proteomes" id="UP000626656"/>
    </source>
</evidence>
<keyword evidence="4" id="KW-0949">S-adenosyl-L-methionine</keyword>
<evidence type="ECO:0000256" key="2">
    <source>
        <dbReference type="ARBA" id="ARBA00022603"/>
    </source>
</evidence>
<dbReference type="SUPFAM" id="SSF53335">
    <property type="entry name" value="S-adenosyl-L-methionine-dependent methyltransferases"/>
    <property type="match status" value="1"/>
</dbReference>
<dbReference type="InterPro" id="IPR029063">
    <property type="entry name" value="SAM-dependent_MTases_sf"/>
</dbReference>
<keyword evidence="2" id="KW-0489">Methyltransferase</keyword>
<organism evidence="6 7">
    <name type="scientific">Bathymodiolus thermophilus thioautotrophic gill symbiont</name>
    <dbReference type="NCBI Taxonomy" id="2360"/>
    <lineage>
        <taxon>Bacteria</taxon>
        <taxon>Pseudomonadati</taxon>
        <taxon>Pseudomonadota</taxon>
        <taxon>Gammaproteobacteria</taxon>
        <taxon>sulfur-oxidizing symbionts</taxon>
    </lineage>
</organism>
<keyword evidence="7" id="KW-1185">Reference proteome</keyword>
<comment type="catalytic activity">
    <reaction evidence="5">
        <text>a 2'-deoxyadenosine in DNA + S-adenosyl-L-methionine = an N(6)-methyl-2'-deoxyadenosine in DNA + S-adenosyl-L-homocysteine + H(+)</text>
        <dbReference type="Rhea" id="RHEA:15197"/>
        <dbReference type="Rhea" id="RHEA-COMP:12418"/>
        <dbReference type="Rhea" id="RHEA-COMP:12419"/>
        <dbReference type="ChEBI" id="CHEBI:15378"/>
        <dbReference type="ChEBI" id="CHEBI:57856"/>
        <dbReference type="ChEBI" id="CHEBI:59789"/>
        <dbReference type="ChEBI" id="CHEBI:90615"/>
        <dbReference type="ChEBI" id="CHEBI:90616"/>
        <dbReference type="EC" id="2.1.1.72"/>
    </reaction>
</comment>
<evidence type="ECO:0000313" key="6">
    <source>
        <dbReference type="EMBL" id="CAB5506868.1"/>
    </source>
</evidence>
<evidence type="ECO:0000256" key="1">
    <source>
        <dbReference type="ARBA" id="ARBA00011900"/>
    </source>
</evidence>
<reference evidence="6 7" key="1">
    <citation type="submission" date="2020-05" db="EMBL/GenBank/DDBJ databases">
        <authorList>
            <person name="Petersen J."/>
            <person name="Sayavedra L."/>
        </authorList>
    </citation>
    <scope>NUCLEOTIDE SEQUENCE [LARGE SCALE GENOMIC DNA]</scope>
    <source>
        <strain evidence="6">B azoricus SOX ET2 1586I</strain>
    </source>
</reference>
<comment type="caution">
    <text evidence="6">The sequence shown here is derived from an EMBL/GenBank/DDBJ whole genome shotgun (WGS) entry which is preliminary data.</text>
</comment>
<evidence type="ECO:0000256" key="3">
    <source>
        <dbReference type="ARBA" id="ARBA00022679"/>
    </source>
</evidence>
<evidence type="ECO:0000256" key="4">
    <source>
        <dbReference type="ARBA" id="ARBA00022691"/>
    </source>
</evidence>
<evidence type="ECO:0000256" key="5">
    <source>
        <dbReference type="ARBA" id="ARBA00047942"/>
    </source>
</evidence>